<evidence type="ECO:0000313" key="1">
    <source>
        <dbReference type="EMBL" id="OCS82497.1"/>
    </source>
</evidence>
<evidence type="ECO:0000313" key="2">
    <source>
        <dbReference type="Proteomes" id="UP000093199"/>
    </source>
</evidence>
<dbReference type="EMBL" id="MASJ01000041">
    <property type="protein sequence ID" value="OCS82497.1"/>
    <property type="molecule type" value="Genomic_DNA"/>
</dbReference>
<organism evidence="1 2">
    <name type="scientific">Caryophanon tenue</name>
    <dbReference type="NCBI Taxonomy" id="33978"/>
    <lineage>
        <taxon>Bacteria</taxon>
        <taxon>Bacillati</taxon>
        <taxon>Bacillota</taxon>
        <taxon>Bacilli</taxon>
        <taxon>Bacillales</taxon>
        <taxon>Caryophanaceae</taxon>
        <taxon>Caryophanon</taxon>
    </lineage>
</organism>
<keyword evidence="2" id="KW-1185">Reference proteome</keyword>
<dbReference type="Proteomes" id="UP000093199">
    <property type="component" value="Unassembled WGS sequence"/>
</dbReference>
<dbReference type="RefSeq" id="WP_066548525.1">
    <property type="nucleotide sequence ID" value="NZ_MASJ01000041.1"/>
</dbReference>
<comment type="caution">
    <text evidence="1">The sequence shown here is derived from an EMBL/GenBank/DDBJ whole genome shotgun (WGS) entry which is preliminary data.</text>
</comment>
<dbReference type="OrthoDB" id="9843839at2"/>
<dbReference type="AlphaFoldDB" id="A0A1C0Y5P3"/>
<reference evidence="1 2" key="1">
    <citation type="submission" date="2016-07" db="EMBL/GenBank/DDBJ databases">
        <title>Caryophanon tenue genome sequencing.</title>
        <authorList>
            <person name="Verma A."/>
            <person name="Pal Y."/>
            <person name="Krishnamurthi S."/>
        </authorList>
    </citation>
    <scope>NUCLEOTIDE SEQUENCE [LARGE SCALE GENOMIC DNA]</scope>
    <source>
        <strain evidence="1 2">DSM 14152</strain>
    </source>
</reference>
<sequence>MFSEQPLLQTLIEATLKNRLQWTIDTSTAAETIAETRGEDIVVTYYYEKKKATLALFFNEETEHTRFVFLDATGDWLYEIDSDDEQDGKLVRTLFDVAVRQMSGVADVIQHLLHDFS</sequence>
<name>A0A1C0Y5P3_9BACL</name>
<gene>
    <name evidence="1" type="ORF">A6M13_07360</name>
</gene>
<proteinExistence type="predicted"/>
<protein>
    <submittedName>
        <fullName evidence="1">Uncharacterized protein</fullName>
    </submittedName>
</protein>
<accession>A0A1C0Y5P3</accession>
<dbReference type="STRING" id="33978.A6M13_07360"/>